<dbReference type="Pfam" id="PF06862">
    <property type="entry name" value="Utp25_C"/>
    <property type="match status" value="1"/>
</dbReference>
<dbReference type="GO" id="GO:0032040">
    <property type="term" value="C:small-subunit processome"/>
    <property type="evidence" value="ECO:0007669"/>
    <property type="project" value="TreeGrafter"/>
</dbReference>
<dbReference type="GO" id="GO:0034511">
    <property type="term" value="F:U3 snoRNA binding"/>
    <property type="evidence" value="ECO:0007669"/>
    <property type="project" value="InterPro"/>
</dbReference>
<evidence type="ECO:0000259" key="5">
    <source>
        <dbReference type="Pfam" id="PF22916"/>
    </source>
</evidence>
<dbReference type="STRING" id="51028.A0A158QA19"/>
<dbReference type="PANTHER" id="PTHR12933">
    <property type="entry name" value="ORF PROTEIN-RELATED"/>
    <property type="match status" value="1"/>
</dbReference>
<dbReference type="GO" id="GO:0000462">
    <property type="term" value="P:maturation of SSU-rRNA from tricistronic rRNA transcript (SSU-rRNA, 5.8S rRNA, LSU-rRNA)"/>
    <property type="evidence" value="ECO:0007669"/>
    <property type="project" value="TreeGrafter"/>
</dbReference>
<evidence type="ECO:0000256" key="2">
    <source>
        <dbReference type="ARBA" id="ARBA00009223"/>
    </source>
</evidence>
<reference evidence="8" key="1">
    <citation type="submission" date="2016-04" db="UniProtKB">
        <authorList>
            <consortium name="WormBaseParasite"/>
        </authorList>
    </citation>
    <scope>IDENTIFICATION</scope>
</reference>
<accession>A0A158QA19</accession>
<comment type="similarity">
    <text evidence="2">Belongs to the UTP25 family.</text>
</comment>
<evidence type="ECO:0000259" key="4">
    <source>
        <dbReference type="Pfam" id="PF06862"/>
    </source>
</evidence>
<dbReference type="WBParaSite" id="EVEC_0000388901-mRNA-1">
    <property type="protein sequence ID" value="EVEC_0000388901-mRNA-1"/>
    <property type="gene ID" value="EVEC_0000388901"/>
</dbReference>
<comment type="subcellular location">
    <subcellularLocation>
        <location evidence="1">Nucleus</location>
        <location evidence="1">Nucleolus</location>
    </subcellularLocation>
</comment>
<dbReference type="InterPro" id="IPR010678">
    <property type="entry name" value="UTP25"/>
</dbReference>
<reference evidence="6 7" key="2">
    <citation type="submission" date="2018-10" db="EMBL/GenBank/DDBJ databases">
        <authorList>
            <consortium name="Pathogen Informatics"/>
        </authorList>
    </citation>
    <scope>NUCLEOTIDE SEQUENCE [LARGE SCALE GENOMIC DNA]</scope>
</reference>
<dbReference type="Pfam" id="PF22916">
    <property type="entry name" value="UTP25_NTPase-like"/>
    <property type="match status" value="1"/>
</dbReference>
<feature type="domain" description="UTP25 C-terminal" evidence="4">
    <location>
        <begin position="408"/>
        <end position="580"/>
    </location>
</feature>
<keyword evidence="7" id="KW-1185">Reference proteome</keyword>
<dbReference type="GO" id="GO:0019843">
    <property type="term" value="F:rRNA binding"/>
    <property type="evidence" value="ECO:0007669"/>
    <property type="project" value="TreeGrafter"/>
</dbReference>
<feature type="domain" description="UTP25 NTP hydrolase-like" evidence="5">
    <location>
        <begin position="144"/>
        <end position="396"/>
    </location>
</feature>
<gene>
    <name evidence="6" type="ORF">EVEC_LOCUS3597</name>
</gene>
<dbReference type="PANTHER" id="PTHR12933:SF0">
    <property type="entry name" value="U3 SMALL NUCLEOLAR RNA-ASSOCIATED PROTEIN 25 HOMOLOG"/>
    <property type="match status" value="1"/>
</dbReference>
<dbReference type="OrthoDB" id="10264378at2759"/>
<evidence type="ECO:0000313" key="6">
    <source>
        <dbReference type="EMBL" id="VDD88454.1"/>
    </source>
</evidence>
<dbReference type="Proteomes" id="UP000274131">
    <property type="component" value="Unassembled WGS sequence"/>
</dbReference>
<dbReference type="InterPro" id="IPR053939">
    <property type="entry name" value="UTP25_C"/>
</dbReference>
<keyword evidence="3" id="KW-0539">Nucleus</keyword>
<proteinExistence type="inferred from homology"/>
<evidence type="ECO:0000256" key="3">
    <source>
        <dbReference type="ARBA" id="ARBA00023242"/>
    </source>
</evidence>
<sequence>MNSLERNWQLRYFTLTLRMATKRKAVDFEAVSGKKEKEEDFFESHFNYKLDSVVAKALLEPHFGPEPSSSLLVEGFGHVQCQQRSSDFPCGEITVRPFENFGLSAKLLENFRLLNGGPASVTQNYLFNIMARYKDLYITPSNPHHIILYCLHVLNHTVKTKNMVISNNERLDNLRSKGIINEEEIERARDQGFSRPKVLILCPMRKDAFAVIDCFRKLIFGESSKGFVANAKRFKAEFGDNGYRIHKDRNVCDEYKELMSGNNDDCFRIGVAVTKKGLRLYSSFEKSDIIIASPLGLRVIVGDKSEENREIGFLSSIEILIIDKAEIILMQNWEQLLLIVNSINLTPEKITVDISRVRQWSLEQQASLYRQTIISSSVQLTECRAIFALQCCNFAGFYRLQPSSVGLLSEIEVPVSQELRKFVVDNPEDQSESRFNFFKEKILPACETGTLVFIPSYFDFVKIRNHLKKENDSFVQLSEYAKQGKVAKARELFFYGERKLMLLTERFHFFRRYHIKAIKSLVFYQLPALPSFYHEFINMVISKSRVLVRVLYCRYDIDRLRNIFGDLNSEQLLNSKKNVHVLLSH</sequence>
<protein>
    <submittedName>
        <fullName evidence="8">Digestive organ expansion factor homolog</fullName>
    </submittedName>
</protein>
<dbReference type="InterPro" id="IPR053940">
    <property type="entry name" value="UTP25_NTPase-like"/>
</dbReference>
<evidence type="ECO:0000313" key="8">
    <source>
        <dbReference type="WBParaSite" id="EVEC_0000388901-mRNA-1"/>
    </source>
</evidence>
<dbReference type="AlphaFoldDB" id="A0A158QA19"/>
<dbReference type="EMBL" id="UXUI01007634">
    <property type="protein sequence ID" value="VDD88454.1"/>
    <property type="molecule type" value="Genomic_DNA"/>
</dbReference>
<name>A0A158QA19_ENTVE</name>
<organism evidence="8">
    <name type="scientific">Enterobius vermicularis</name>
    <name type="common">Human pinworm</name>
    <dbReference type="NCBI Taxonomy" id="51028"/>
    <lineage>
        <taxon>Eukaryota</taxon>
        <taxon>Metazoa</taxon>
        <taxon>Ecdysozoa</taxon>
        <taxon>Nematoda</taxon>
        <taxon>Chromadorea</taxon>
        <taxon>Rhabditida</taxon>
        <taxon>Spirurina</taxon>
        <taxon>Oxyuridomorpha</taxon>
        <taxon>Oxyuroidea</taxon>
        <taxon>Oxyuridae</taxon>
        <taxon>Enterobius</taxon>
    </lineage>
</organism>
<evidence type="ECO:0000256" key="1">
    <source>
        <dbReference type="ARBA" id="ARBA00004604"/>
    </source>
</evidence>
<evidence type="ECO:0000313" key="7">
    <source>
        <dbReference type="Proteomes" id="UP000274131"/>
    </source>
</evidence>